<feature type="region of interest" description="Disordered" evidence="1">
    <location>
        <begin position="254"/>
        <end position="287"/>
    </location>
</feature>
<feature type="compositionally biased region" description="Low complexity" evidence="1">
    <location>
        <begin position="177"/>
        <end position="197"/>
    </location>
</feature>
<keyword evidence="3" id="KW-1185">Reference proteome</keyword>
<gene>
    <name evidence="2" type="ORF">SAMN05444158_6548</name>
</gene>
<proteinExistence type="predicted"/>
<reference evidence="3" key="1">
    <citation type="submission" date="2016-10" db="EMBL/GenBank/DDBJ databases">
        <authorList>
            <person name="Varghese N."/>
            <person name="Submissions S."/>
        </authorList>
    </citation>
    <scope>NUCLEOTIDE SEQUENCE [LARGE SCALE GENOMIC DNA]</scope>
    <source>
        <strain evidence="3">GAS369</strain>
    </source>
</reference>
<feature type="compositionally biased region" description="Polar residues" evidence="1">
    <location>
        <begin position="254"/>
        <end position="267"/>
    </location>
</feature>
<accession>A0A1H2AWF2</accession>
<dbReference type="Proteomes" id="UP000243904">
    <property type="component" value="Chromosome I"/>
</dbReference>
<dbReference type="EMBL" id="LT629750">
    <property type="protein sequence ID" value="SDT50243.1"/>
    <property type="molecule type" value="Genomic_DNA"/>
</dbReference>
<evidence type="ECO:0000313" key="3">
    <source>
        <dbReference type="Proteomes" id="UP000243904"/>
    </source>
</evidence>
<feature type="compositionally biased region" description="Polar residues" evidence="1">
    <location>
        <begin position="275"/>
        <end position="287"/>
    </location>
</feature>
<sequence length="287" mass="26596">MSNSLAPSGIVAKLIDIGARCGNAAGKRLALIAAVLPALVVCNVAMAQVGGMASPTPAIGATSPLGLETGSAVSPTGIPLGSTEITSAGVSPAPIGVTGTITTPTTGSGTACSTLATSPSQMFGSTATFDGGGTAVGASAPAAAVDPGILATSGTSTSPGMSTSSGMLDTSGMSGMCGSGSSSIAASSSPTSTLPTTPGGGARTGLPLGSFEIGNLGVSSAAAVPTISVLPTVGAMGSSAPLVPTIPTVASPPAVSSMTASTSSGRNALSVIDPSGSTLTPTGAGSD</sequence>
<protein>
    <submittedName>
        <fullName evidence="2">Uncharacterized protein</fullName>
    </submittedName>
</protein>
<feature type="region of interest" description="Disordered" evidence="1">
    <location>
        <begin position="177"/>
        <end position="205"/>
    </location>
</feature>
<dbReference type="AlphaFoldDB" id="A0A1H2AWF2"/>
<evidence type="ECO:0000313" key="2">
    <source>
        <dbReference type="EMBL" id="SDT50243.1"/>
    </source>
</evidence>
<evidence type="ECO:0000256" key="1">
    <source>
        <dbReference type="SAM" id="MobiDB-lite"/>
    </source>
</evidence>
<name>A0A1H2AWF2_9BRAD</name>
<organism evidence="2 3">
    <name type="scientific">Bradyrhizobium canariense</name>
    <dbReference type="NCBI Taxonomy" id="255045"/>
    <lineage>
        <taxon>Bacteria</taxon>
        <taxon>Pseudomonadati</taxon>
        <taxon>Pseudomonadota</taxon>
        <taxon>Alphaproteobacteria</taxon>
        <taxon>Hyphomicrobiales</taxon>
        <taxon>Nitrobacteraceae</taxon>
        <taxon>Bradyrhizobium</taxon>
    </lineage>
</organism>